<gene>
    <name evidence="1" type="ORF">CNMCM6805_004375</name>
</gene>
<reference evidence="1" key="2">
    <citation type="submission" date="2020-04" db="EMBL/GenBank/DDBJ databases">
        <authorList>
            <person name="Santos R.A.C."/>
            <person name="Steenwyk J.L."/>
            <person name="Rivero-Menendez O."/>
            <person name="Mead M.E."/>
            <person name="Silva L.P."/>
            <person name="Bastos R.W."/>
            <person name="Alastruey-Izquierdo A."/>
            <person name="Goldman G.H."/>
            <person name="Rokas A."/>
        </authorList>
    </citation>
    <scope>NUCLEOTIDE SEQUENCE</scope>
    <source>
        <strain evidence="1">CNM-CM6805</strain>
    </source>
</reference>
<name>A0A8H4EBJ7_9EURO</name>
<dbReference type="AlphaFoldDB" id="A0A8H4EBJ7"/>
<dbReference type="InterPro" id="IPR052999">
    <property type="entry name" value="PTS1_Protein"/>
</dbReference>
<organism evidence="1 2">
    <name type="scientific">Aspergillus fumigatiaffinis</name>
    <dbReference type="NCBI Taxonomy" id="340414"/>
    <lineage>
        <taxon>Eukaryota</taxon>
        <taxon>Fungi</taxon>
        <taxon>Dikarya</taxon>
        <taxon>Ascomycota</taxon>
        <taxon>Pezizomycotina</taxon>
        <taxon>Eurotiomycetes</taxon>
        <taxon>Eurotiomycetidae</taxon>
        <taxon>Eurotiales</taxon>
        <taxon>Aspergillaceae</taxon>
        <taxon>Aspergillus</taxon>
        <taxon>Aspergillus subgen. Fumigati</taxon>
    </lineage>
</organism>
<dbReference type="OrthoDB" id="3707757at2759"/>
<dbReference type="PANTHER" id="PTHR28180">
    <property type="entry name" value="CONSERVED MITOCHONDRIAL PROTEIN-RELATED"/>
    <property type="match status" value="1"/>
</dbReference>
<dbReference type="Proteomes" id="UP000653565">
    <property type="component" value="Unassembled WGS sequence"/>
</dbReference>
<reference evidence="1" key="1">
    <citation type="journal article" date="2020" name="bioRxiv">
        <title>Genomic and phenotypic heterogeneity of clinical isolates of the human pathogens Aspergillus fumigatus, Aspergillus lentulus and Aspergillus fumigatiaffinis.</title>
        <authorList>
            <person name="dos Santos R.A.C."/>
            <person name="Steenwyk J.L."/>
            <person name="Rivero-Menendez O."/>
            <person name="Mead M.E."/>
            <person name="Silva L.P."/>
            <person name="Bastos R.W."/>
            <person name="Alastruey-Izquierdo A."/>
            <person name="Goldman G.H."/>
            <person name="Rokas A."/>
        </authorList>
    </citation>
    <scope>NUCLEOTIDE SEQUENCE</scope>
    <source>
        <strain evidence="1">CNM-CM6805</strain>
    </source>
</reference>
<sequence length="271" mass="30001">MFDWENDEFLSSWDRTYVSTNVKLGCTPFDLGTFSALMDNLNQAGPDMPSISYCIIAVSSCAVGRADIVGRLFDHLTTALDPEESEVLFLRIREALTIVYPFLGMPCCIPACYGIIGVIQRKGPEYASNRVLRAATVTEEDNAKGKELRRRIYSSAGNSDIFRLMEEYFADLFTCSTAVTWGYLISKANEQVFAETHSHLIVTSAIIALGAARQARSHVKATIGIGNDVKVVKAVVNVVLAIAEWAGKSIQIPDVDECAEQVYRDLRKQRE</sequence>
<protein>
    <recommendedName>
        <fullName evidence="3">Carboxymuconolactone decarboxylase-like domain-containing protein</fullName>
    </recommendedName>
</protein>
<dbReference type="EMBL" id="JAAAPX010000232">
    <property type="protein sequence ID" value="KAF4226578.1"/>
    <property type="molecule type" value="Genomic_DNA"/>
</dbReference>
<proteinExistence type="predicted"/>
<evidence type="ECO:0008006" key="3">
    <source>
        <dbReference type="Google" id="ProtNLM"/>
    </source>
</evidence>
<evidence type="ECO:0000313" key="1">
    <source>
        <dbReference type="EMBL" id="KAF4226578.1"/>
    </source>
</evidence>
<comment type="caution">
    <text evidence="1">The sequence shown here is derived from an EMBL/GenBank/DDBJ whole genome shotgun (WGS) entry which is preliminary data.</text>
</comment>
<dbReference type="Gene3D" id="1.20.1290.10">
    <property type="entry name" value="AhpD-like"/>
    <property type="match status" value="1"/>
</dbReference>
<dbReference type="InterPro" id="IPR029032">
    <property type="entry name" value="AhpD-like"/>
</dbReference>
<dbReference type="SUPFAM" id="SSF69118">
    <property type="entry name" value="AhpD-like"/>
    <property type="match status" value="1"/>
</dbReference>
<evidence type="ECO:0000313" key="2">
    <source>
        <dbReference type="Proteomes" id="UP000653565"/>
    </source>
</evidence>
<keyword evidence="2" id="KW-1185">Reference proteome</keyword>
<accession>A0A8H4EBJ7</accession>